<dbReference type="Gene3D" id="3.40.1360.10">
    <property type="match status" value="1"/>
</dbReference>
<dbReference type="PROSITE" id="PS50880">
    <property type="entry name" value="TOPRIM"/>
    <property type="match status" value="1"/>
</dbReference>
<keyword evidence="8 12" id="KW-0862">Zinc</keyword>
<dbReference type="SUPFAM" id="SSF57783">
    <property type="entry name" value="Zinc beta-ribbon"/>
    <property type="match status" value="1"/>
</dbReference>
<dbReference type="InterPro" id="IPR006171">
    <property type="entry name" value="TOPRIM_dom"/>
</dbReference>
<dbReference type="SUPFAM" id="SSF48024">
    <property type="entry name" value="N-terminal domain of DnaB helicase"/>
    <property type="match status" value="1"/>
</dbReference>
<evidence type="ECO:0000256" key="8">
    <source>
        <dbReference type="ARBA" id="ARBA00022833"/>
    </source>
</evidence>
<dbReference type="GO" id="GO:0005524">
    <property type="term" value="F:ATP binding"/>
    <property type="evidence" value="ECO:0007669"/>
    <property type="project" value="InterPro"/>
</dbReference>
<evidence type="ECO:0000256" key="14">
    <source>
        <dbReference type="PIRSR" id="PIRSR002811-1"/>
    </source>
</evidence>
<keyword evidence="6 12" id="KW-0479">Metal-binding</keyword>
<comment type="cofactor">
    <cofactor evidence="12 13 14">
        <name>Zn(2+)</name>
        <dbReference type="ChEBI" id="CHEBI:29105"/>
    </cofactor>
    <text evidence="12 13 14">Binds 1 zinc ion per monomer.</text>
</comment>
<dbReference type="Gene3D" id="3.90.980.10">
    <property type="entry name" value="DNA primase, catalytic core, N-terminal domain"/>
    <property type="match status" value="1"/>
</dbReference>
<dbReference type="GO" id="GO:0000428">
    <property type="term" value="C:DNA-directed RNA polymerase complex"/>
    <property type="evidence" value="ECO:0007669"/>
    <property type="project" value="UniProtKB-KW"/>
</dbReference>
<comment type="catalytic activity">
    <reaction evidence="12">
        <text>ssDNA + n NTP = ssDNA/pppN(pN)n-1 hybrid + (n-1) diphosphate.</text>
        <dbReference type="EC" id="2.7.7.101"/>
    </reaction>
</comment>
<dbReference type="Pfam" id="PF08275">
    <property type="entry name" value="DNAG_N"/>
    <property type="match status" value="1"/>
</dbReference>
<dbReference type="Gene3D" id="1.10.860.10">
    <property type="entry name" value="DNAb Helicase, Chain A"/>
    <property type="match status" value="1"/>
</dbReference>
<dbReference type="PANTHER" id="PTHR30313:SF2">
    <property type="entry name" value="DNA PRIMASE"/>
    <property type="match status" value="1"/>
</dbReference>
<dbReference type="InterPro" id="IPR036977">
    <property type="entry name" value="DNA_primase_Znf_CHC2"/>
</dbReference>
<keyword evidence="3 12" id="KW-0808">Transferase</keyword>
<dbReference type="SMART" id="SM00493">
    <property type="entry name" value="TOPRIM"/>
    <property type="match status" value="1"/>
</dbReference>
<dbReference type="AlphaFoldDB" id="A0A1V5T288"/>
<dbReference type="GO" id="GO:0003899">
    <property type="term" value="F:DNA-directed RNA polymerase activity"/>
    <property type="evidence" value="ECO:0007669"/>
    <property type="project" value="UniProtKB-UniRule"/>
</dbReference>
<evidence type="ECO:0000313" key="16">
    <source>
        <dbReference type="EMBL" id="OQA60905.1"/>
    </source>
</evidence>
<dbReference type="FunFam" id="3.90.580.10:FF:000001">
    <property type="entry name" value="DNA primase"/>
    <property type="match status" value="1"/>
</dbReference>
<dbReference type="Gene3D" id="3.90.580.10">
    <property type="entry name" value="Zinc finger, CHC2-type domain"/>
    <property type="match status" value="1"/>
</dbReference>
<dbReference type="SUPFAM" id="SSF56731">
    <property type="entry name" value="DNA primase core"/>
    <property type="match status" value="1"/>
</dbReference>
<proteinExistence type="inferred from homology"/>
<keyword evidence="5 12" id="KW-0235">DNA replication</keyword>
<feature type="zinc finger region" description="CHC2-type" evidence="12 14">
    <location>
        <begin position="38"/>
        <end position="62"/>
    </location>
</feature>
<keyword evidence="9" id="KW-0460">Magnesium</keyword>
<dbReference type="GO" id="GO:0003678">
    <property type="term" value="F:DNA helicase activity"/>
    <property type="evidence" value="ECO:0007669"/>
    <property type="project" value="InterPro"/>
</dbReference>
<evidence type="ECO:0000256" key="13">
    <source>
        <dbReference type="PIRNR" id="PIRNR002811"/>
    </source>
</evidence>
<keyword evidence="1 12" id="KW-0240">DNA-directed RNA polymerase</keyword>
<dbReference type="GO" id="GO:0003677">
    <property type="term" value="F:DNA binding"/>
    <property type="evidence" value="ECO:0007669"/>
    <property type="project" value="UniProtKB-KW"/>
</dbReference>
<gene>
    <name evidence="16" type="primary">dnaG_2</name>
    <name evidence="12" type="synonym">dnaG</name>
    <name evidence="16" type="ORF">BWY41_00440</name>
</gene>
<name>A0A1V5T288_9BACT</name>
<comment type="function">
    <text evidence="12 13">RNA polymerase that catalyzes the synthesis of short RNA molecules used as primers for DNA polymerase during DNA replication.</text>
</comment>
<dbReference type="InterPro" id="IPR016136">
    <property type="entry name" value="DNA_helicase_N/primase_C"/>
</dbReference>
<dbReference type="Pfam" id="PF01807">
    <property type="entry name" value="Zn_ribbon_DnaG"/>
    <property type="match status" value="1"/>
</dbReference>
<evidence type="ECO:0000256" key="1">
    <source>
        <dbReference type="ARBA" id="ARBA00022478"/>
    </source>
</evidence>
<sequence length="593" mass="66950">MAIQDQTLEEIKNRIDIVELISSYVDLKPAGKNYRGLCPFHDEKTPSFTVSPEKGIFHCFGCGAGGSIFNFIMKVENLSFQDAVIHLSQKAGIELPTLRRNIQNKEYRQKGKIIQLNQVVQKYYYDSLLHSEDPLARTSRQYLFQKRGIKPSSAEQFGLGYSPADGKAIIEYLYQQGFNGNDFIQAGIGNVIKKGELYDRFRGRITFALHDSNGEIVGFAGRTLLENENPKYINSSESPVFSKGNNLYGLFATKSDIRKTKTVILVEGYMDFLSLFENQITNCVASMGTALTAHQATLIRRFAEEVVICYDSDNAGRMATFRGIDILTKKGLSVKLAVLPSPYDPDAYIRKKGREAFLEILEQKKPIFDYQLELLLNEYGSKSLESQIHIIRGLLPSINAMTDSIERSLKIRSLAQYLKIPESLIYNVLKGTRESEKKVKLFKTAQKDAIHGAIKAEKILVKFLLEEPTVRSMICDQVPAEYFSVPEHRRIYQAILSNLGEEFSLSDLINVFSGDELMSSCISALGSTETECYEMNEELIQSLIITLKIAELRRERSILASELAQQADYESKLLIGKRIEEIDKEIQGLKTCS</sequence>
<evidence type="ECO:0000256" key="10">
    <source>
        <dbReference type="ARBA" id="ARBA00023125"/>
    </source>
</evidence>
<dbReference type="InterPro" id="IPR037068">
    <property type="entry name" value="DNA_primase_core_N_sf"/>
</dbReference>
<evidence type="ECO:0000256" key="9">
    <source>
        <dbReference type="ARBA" id="ARBA00022842"/>
    </source>
</evidence>
<dbReference type="PIRSF" id="PIRSF002811">
    <property type="entry name" value="DnaG"/>
    <property type="match status" value="1"/>
</dbReference>
<organism evidence="16">
    <name type="scientific">Candidatus Atribacter allofermentans</name>
    <dbReference type="NCBI Taxonomy" id="1852833"/>
    <lineage>
        <taxon>Bacteria</taxon>
        <taxon>Pseudomonadati</taxon>
        <taxon>Atribacterota</taxon>
        <taxon>Atribacteria</taxon>
        <taxon>Atribacterales</taxon>
        <taxon>Atribacteraceae</taxon>
        <taxon>Atribacter</taxon>
    </lineage>
</organism>
<evidence type="ECO:0000256" key="7">
    <source>
        <dbReference type="ARBA" id="ARBA00022771"/>
    </source>
</evidence>
<dbReference type="GO" id="GO:0008270">
    <property type="term" value="F:zinc ion binding"/>
    <property type="evidence" value="ECO:0007669"/>
    <property type="project" value="UniProtKB-UniRule"/>
</dbReference>
<keyword evidence="2 12" id="KW-0639">Primosome</keyword>
<dbReference type="InterPro" id="IPR030846">
    <property type="entry name" value="DnaG_bac"/>
</dbReference>
<keyword evidence="10 12" id="KW-0238">DNA-binding</keyword>
<evidence type="ECO:0000256" key="3">
    <source>
        <dbReference type="ARBA" id="ARBA00022679"/>
    </source>
</evidence>
<comment type="similarity">
    <text evidence="12 13">Belongs to the DnaG primase family.</text>
</comment>
<evidence type="ECO:0000256" key="11">
    <source>
        <dbReference type="ARBA" id="ARBA00023163"/>
    </source>
</evidence>
<dbReference type="GO" id="GO:1990077">
    <property type="term" value="C:primosome complex"/>
    <property type="evidence" value="ECO:0007669"/>
    <property type="project" value="UniProtKB-KW"/>
</dbReference>
<evidence type="ECO:0000256" key="5">
    <source>
        <dbReference type="ARBA" id="ARBA00022705"/>
    </source>
</evidence>
<dbReference type="HAMAP" id="MF_00974">
    <property type="entry name" value="DNA_primase_DnaG"/>
    <property type="match status" value="1"/>
</dbReference>
<feature type="domain" description="Toprim" evidence="15">
    <location>
        <begin position="261"/>
        <end position="342"/>
    </location>
</feature>
<keyword evidence="11 12" id="KW-0804">Transcription</keyword>
<comment type="subunit">
    <text evidence="12">Monomer. Interacts with DnaB.</text>
</comment>
<protein>
    <recommendedName>
        <fullName evidence="12 13">DNA primase</fullName>
        <ecNumber evidence="12">2.7.7.101</ecNumber>
    </recommendedName>
</protein>
<dbReference type="Pfam" id="PF13155">
    <property type="entry name" value="Toprim_2"/>
    <property type="match status" value="1"/>
</dbReference>
<dbReference type="SMART" id="SM00400">
    <property type="entry name" value="ZnF_CHCC"/>
    <property type="match status" value="1"/>
</dbReference>
<accession>A0A1V5T288</accession>
<dbReference type="NCBIfam" id="TIGR01391">
    <property type="entry name" value="dnaG"/>
    <property type="match status" value="1"/>
</dbReference>
<dbReference type="PANTHER" id="PTHR30313">
    <property type="entry name" value="DNA PRIMASE"/>
    <property type="match status" value="1"/>
</dbReference>
<dbReference type="InterPro" id="IPR034151">
    <property type="entry name" value="TOPRIM_DnaG_bac"/>
</dbReference>
<evidence type="ECO:0000256" key="2">
    <source>
        <dbReference type="ARBA" id="ARBA00022515"/>
    </source>
</evidence>
<dbReference type="InterPro" id="IPR050219">
    <property type="entry name" value="DnaG_primase"/>
</dbReference>
<dbReference type="GO" id="GO:0005737">
    <property type="term" value="C:cytoplasm"/>
    <property type="evidence" value="ECO:0007669"/>
    <property type="project" value="TreeGrafter"/>
</dbReference>
<dbReference type="Proteomes" id="UP000485569">
    <property type="component" value="Unassembled WGS sequence"/>
</dbReference>
<dbReference type="InterPro" id="IPR019475">
    <property type="entry name" value="DNA_primase_DnaB-bd"/>
</dbReference>
<dbReference type="InterPro" id="IPR006295">
    <property type="entry name" value="DNA_primase_DnaG"/>
</dbReference>
<dbReference type="CDD" id="cd03364">
    <property type="entry name" value="TOPRIM_DnaG_primases"/>
    <property type="match status" value="1"/>
</dbReference>
<comment type="caution">
    <text evidence="16">The sequence shown here is derived from an EMBL/GenBank/DDBJ whole genome shotgun (WGS) entry which is preliminary data.</text>
</comment>
<evidence type="ECO:0000259" key="15">
    <source>
        <dbReference type="PROSITE" id="PS50880"/>
    </source>
</evidence>
<dbReference type="GO" id="GO:0006269">
    <property type="term" value="P:DNA replication, synthesis of primer"/>
    <property type="evidence" value="ECO:0007669"/>
    <property type="project" value="UniProtKB-UniRule"/>
</dbReference>
<comment type="domain">
    <text evidence="12">Contains an N-terminal zinc-binding domain, a central core domain that contains the primase activity, and a C-terminal DnaB-binding domain.</text>
</comment>
<keyword evidence="7 12" id="KW-0863">Zinc-finger</keyword>
<dbReference type="InterPro" id="IPR002694">
    <property type="entry name" value="Znf_CHC2"/>
</dbReference>
<dbReference type="FunFam" id="3.40.1360.10:FF:000002">
    <property type="entry name" value="DNA primase"/>
    <property type="match status" value="1"/>
</dbReference>
<reference evidence="16" key="1">
    <citation type="submission" date="2017-02" db="EMBL/GenBank/DDBJ databases">
        <title>Delving into the versatile metabolic prowess of the omnipresent phylum Bacteroidetes.</title>
        <authorList>
            <person name="Nobu M.K."/>
            <person name="Mei R."/>
            <person name="Narihiro T."/>
            <person name="Kuroda K."/>
            <person name="Liu W.-T."/>
        </authorList>
    </citation>
    <scope>NUCLEOTIDE SEQUENCE</scope>
    <source>
        <strain evidence="16">ADurb.Bin276</strain>
    </source>
</reference>
<dbReference type="InterPro" id="IPR036185">
    <property type="entry name" value="DNA_heli_DnaB-like_N_sf"/>
</dbReference>
<keyword evidence="4 12" id="KW-0548">Nucleotidyltransferase</keyword>
<dbReference type="EC" id="2.7.7.101" evidence="12"/>
<dbReference type="InterPro" id="IPR013264">
    <property type="entry name" value="DNAG_N"/>
</dbReference>
<evidence type="ECO:0000256" key="12">
    <source>
        <dbReference type="HAMAP-Rule" id="MF_00974"/>
    </source>
</evidence>
<evidence type="ECO:0000256" key="4">
    <source>
        <dbReference type="ARBA" id="ARBA00022695"/>
    </source>
</evidence>
<dbReference type="EMBL" id="MWBQ01000027">
    <property type="protein sequence ID" value="OQA60905.1"/>
    <property type="molecule type" value="Genomic_DNA"/>
</dbReference>
<evidence type="ECO:0000256" key="6">
    <source>
        <dbReference type="ARBA" id="ARBA00022723"/>
    </source>
</evidence>
<dbReference type="Pfam" id="PF10410">
    <property type="entry name" value="DnaB_bind"/>
    <property type="match status" value="1"/>
</dbReference>